<keyword evidence="2" id="KW-1185">Reference proteome</keyword>
<evidence type="ECO:0000313" key="1">
    <source>
        <dbReference type="EMBL" id="MCI24813.1"/>
    </source>
</evidence>
<name>A0A392QK79_9FABA</name>
<organism evidence="1 2">
    <name type="scientific">Trifolium medium</name>
    <dbReference type="NCBI Taxonomy" id="97028"/>
    <lineage>
        <taxon>Eukaryota</taxon>
        <taxon>Viridiplantae</taxon>
        <taxon>Streptophyta</taxon>
        <taxon>Embryophyta</taxon>
        <taxon>Tracheophyta</taxon>
        <taxon>Spermatophyta</taxon>
        <taxon>Magnoliopsida</taxon>
        <taxon>eudicotyledons</taxon>
        <taxon>Gunneridae</taxon>
        <taxon>Pentapetalae</taxon>
        <taxon>rosids</taxon>
        <taxon>fabids</taxon>
        <taxon>Fabales</taxon>
        <taxon>Fabaceae</taxon>
        <taxon>Papilionoideae</taxon>
        <taxon>50 kb inversion clade</taxon>
        <taxon>NPAAA clade</taxon>
        <taxon>Hologalegina</taxon>
        <taxon>IRL clade</taxon>
        <taxon>Trifolieae</taxon>
        <taxon>Trifolium</taxon>
    </lineage>
</organism>
<comment type="caution">
    <text evidence="1">The sequence shown here is derived from an EMBL/GenBank/DDBJ whole genome shotgun (WGS) entry which is preliminary data.</text>
</comment>
<dbReference type="Proteomes" id="UP000265520">
    <property type="component" value="Unassembled WGS sequence"/>
</dbReference>
<evidence type="ECO:0000313" key="2">
    <source>
        <dbReference type="Proteomes" id="UP000265520"/>
    </source>
</evidence>
<reference evidence="1 2" key="1">
    <citation type="journal article" date="2018" name="Front. Plant Sci.">
        <title>Red Clover (Trifolium pratense) and Zigzag Clover (T. medium) - A Picture of Genomic Similarities and Differences.</title>
        <authorList>
            <person name="Dluhosova J."/>
            <person name="Istvanek J."/>
            <person name="Nedelnik J."/>
            <person name="Repkova J."/>
        </authorList>
    </citation>
    <scope>NUCLEOTIDE SEQUENCE [LARGE SCALE GENOMIC DNA]</scope>
    <source>
        <strain evidence="2">cv. 10/8</strain>
        <tissue evidence="1">Leaf</tissue>
    </source>
</reference>
<dbReference type="AlphaFoldDB" id="A0A392QK79"/>
<accession>A0A392QK79</accession>
<sequence length="73" mass="8482">MLFWNLRVAQDSMARCAAKQVTPKTGSETCALRRTKWRIAQWTQETTGLVLEDVRCAGQVGVLRRWNFKRTRV</sequence>
<dbReference type="EMBL" id="LXQA010143693">
    <property type="protein sequence ID" value="MCI24813.1"/>
    <property type="molecule type" value="Genomic_DNA"/>
</dbReference>
<protein>
    <submittedName>
        <fullName evidence="1">Uncharacterized protein</fullName>
    </submittedName>
</protein>
<proteinExistence type="predicted"/>